<evidence type="ECO:0000259" key="16">
    <source>
        <dbReference type="PROSITE" id="PS50172"/>
    </source>
</evidence>
<evidence type="ECO:0000256" key="13">
    <source>
        <dbReference type="ARBA" id="ARBA00034005"/>
    </source>
</evidence>
<dbReference type="GO" id="GO:0003911">
    <property type="term" value="F:DNA ligase (NAD+) activity"/>
    <property type="evidence" value="ECO:0007669"/>
    <property type="project" value="UniProtKB-UniRule"/>
</dbReference>
<dbReference type="FunFam" id="3.30.470.30:FF:000001">
    <property type="entry name" value="DNA ligase"/>
    <property type="match status" value="1"/>
</dbReference>
<evidence type="ECO:0000256" key="8">
    <source>
        <dbReference type="ARBA" id="ARBA00022833"/>
    </source>
</evidence>
<dbReference type="CDD" id="cd00114">
    <property type="entry name" value="LIGANc"/>
    <property type="match status" value="1"/>
</dbReference>
<dbReference type="InterPro" id="IPR003583">
    <property type="entry name" value="Hlx-hairpin-Hlx_DNA-bd_motif"/>
</dbReference>
<dbReference type="SMART" id="SM00278">
    <property type="entry name" value="HhH1"/>
    <property type="match status" value="3"/>
</dbReference>
<evidence type="ECO:0000256" key="15">
    <source>
        <dbReference type="HAMAP-Rule" id="MF_01588"/>
    </source>
</evidence>
<dbReference type="InterPro" id="IPR010994">
    <property type="entry name" value="RuvA_2-like"/>
</dbReference>
<keyword evidence="6 15" id="KW-0479">Metal-binding</keyword>
<evidence type="ECO:0000256" key="5">
    <source>
        <dbReference type="ARBA" id="ARBA00022705"/>
    </source>
</evidence>
<dbReference type="Proteomes" id="UP000323521">
    <property type="component" value="Chromosome"/>
</dbReference>
<organism evidence="17 18">
    <name type="scientific">Formimonas warabiya</name>
    <dbReference type="NCBI Taxonomy" id="1761012"/>
    <lineage>
        <taxon>Bacteria</taxon>
        <taxon>Bacillati</taxon>
        <taxon>Bacillota</taxon>
        <taxon>Clostridia</taxon>
        <taxon>Eubacteriales</taxon>
        <taxon>Peptococcaceae</taxon>
        <taxon>Candidatus Formimonas</taxon>
    </lineage>
</organism>
<keyword evidence="18" id="KW-1185">Reference proteome</keyword>
<keyword evidence="10 15" id="KW-0520">NAD</keyword>
<evidence type="ECO:0000256" key="14">
    <source>
        <dbReference type="ARBA" id="ARBA00060881"/>
    </source>
</evidence>
<dbReference type="GO" id="GO:0046872">
    <property type="term" value="F:metal ion binding"/>
    <property type="evidence" value="ECO:0007669"/>
    <property type="project" value="UniProtKB-KW"/>
</dbReference>
<dbReference type="Gene3D" id="6.20.10.30">
    <property type="match status" value="1"/>
</dbReference>
<dbReference type="InterPro" id="IPR004150">
    <property type="entry name" value="NAD_DNA_ligase_OB"/>
</dbReference>
<dbReference type="EC" id="6.5.1.2" evidence="2 15"/>
<dbReference type="SUPFAM" id="SSF50249">
    <property type="entry name" value="Nucleic acid-binding proteins"/>
    <property type="match status" value="1"/>
</dbReference>
<dbReference type="Gene3D" id="1.10.150.20">
    <property type="entry name" value="5' to 3' exonuclease, C-terminal subdomain"/>
    <property type="match status" value="2"/>
</dbReference>
<dbReference type="FunFam" id="1.10.150.20:FF:000006">
    <property type="entry name" value="DNA ligase"/>
    <property type="match status" value="1"/>
</dbReference>
<feature type="binding site" evidence="15">
    <location>
        <position position="312"/>
    </location>
    <ligand>
        <name>NAD(+)</name>
        <dbReference type="ChEBI" id="CHEBI:57540"/>
    </ligand>
</feature>
<dbReference type="GO" id="GO:0006260">
    <property type="term" value="P:DNA replication"/>
    <property type="evidence" value="ECO:0007669"/>
    <property type="project" value="UniProtKB-KW"/>
</dbReference>
<dbReference type="KEGG" id="fwa:DCMF_00125"/>
<dbReference type="Pfam" id="PF22745">
    <property type="entry name" value="Nlig-Ia"/>
    <property type="match status" value="1"/>
</dbReference>
<keyword evidence="12 15" id="KW-0464">Manganese</keyword>
<evidence type="ECO:0000313" key="17">
    <source>
        <dbReference type="EMBL" id="ATW23410.1"/>
    </source>
</evidence>
<dbReference type="SUPFAM" id="SSF52113">
    <property type="entry name" value="BRCT domain"/>
    <property type="match status" value="1"/>
</dbReference>
<evidence type="ECO:0000256" key="3">
    <source>
        <dbReference type="ARBA" id="ARBA00013308"/>
    </source>
</evidence>
<feature type="binding site" evidence="15">
    <location>
        <position position="288"/>
    </location>
    <ligand>
        <name>NAD(+)</name>
        <dbReference type="ChEBI" id="CHEBI:57540"/>
    </ligand>
</feature>
<evidence type="ECO:0000256" key="9">
    <source>
        <dbReference type="ARBA" id="ARBA00022842"/>
    </source>
</evidence>
<name>A0A3G1KLV8_FORW1</name>
<feature type="binding site" evidence="15">
    <location>
        <position position="406"/>
    </location>
    <ligand>
        <name>Zn(2+)</name>
        <dbReference type="ChEBI" id="CHEBI:29105"/>
    </ligand>
</feature>
<feature type="active site" description="N6-AMP-lysine intermediate" evidence="15">
    <location>
        <position position="116"/>
    </location>
</feature>
<comment type="cofactor">
    <cofactor evidence="15">
        <name>Mg(2+)</name>
        <dbReference type="ChEBI" id="CHEBI:18420"/>
    </cofactor>
    <cofactor evidence="15">
        <name>Mn(2+)</name>
        <dbReference type="ChEBI" id="CHEBI:29035"/>
    </cofactor>
</comment>
<dbReference type="SUPFAM" id="SSF56091">
    <property type="entry name" value="DNA ligase/mRNA capping enzyme, catalytic domain"/>
    <property type="match status" value="1"/>
</dbReference>
<dbReference type="InterPro" id="IPR041663">
    <property type="entry name" value="DisA/LigA_HHH"/>
</dbReference>
<dbReference type="NCBIfam" id="NF005932">
    <property type="entry name" value="PRK07956.1"/>
    <property type="match status" value="1"/>
</dbReference>
<dbReference type="PROSITE" id="PS01056">
    <property type="entry name" value="DNA_LIGASE_N2"/>
    <property type="match status" value="1"/>
</dbReference>
<protein>
    <recommendedName>
        <fullName evidence="3 15">DNA ligase</fullName>
        <ecNumber evidence="2 15">6.5.1.2</ecNumber>
    </recommendedName>
    <alternativeName>
        <fullName evidence="15">Polydeoxyribonucleotide synthase [NAD(+)]</fullName>
    </alternativeName>
</protein>
<feature type="domain" description="BRCT" evidence="16">
    <location>
        <begin position="586"/>
        <end position="664"/>
    </location>
</feature>
<evidence type="ECO:0000256" key="4">
    <source>
        <dbReference type="ARBA" id="ARBA00022598"/>
    </source>
</evidence>
<feature type="binding site" evidence="15">
    <location>
        <position position="172"/>
    </location>
    <ligand>
        <name>NAD(+)</name>
        <dbReference type="ChEBI" id="CHEBI:57540"/>
    </ligand>
</feature>
<feature type="binding site" evidence="15">
    <location>
        <position position="409"/>
    </location>
    <ligand>
        <name>Zn(2+)</name>
        <dbReference type="ChEBI" id="CHEBI:29105"/>
    </ligand>
</feature>
<dbReference type="Gene3D" id="2.40.50.140">
    <property type="entry name" value="Nucleic acid-binding proteins"/>
    <property type="match status" value="1"/>
</dbReference>
<dbReference type="GO" id="GO:0005829">
    <property type="term" value="C:cytosol"/>
    <property type="evidence" value="ECO:0007669"/>
    <property type="project" value="TreeGrafter"/>
</dbReference>
<dbReference type="RefSeq" id="WP_148132549.1">
    <property type="nucleotide sequence ID" value="NZ_CP017634.1"/>
</dbReference>
<keyword evidence="4 15" id="KW-0436">Ligase</keyword>
<evidence type="ECO:0000256" key="11">
    <source>
        <dbReference type="ARBA" id="ARBA00023204"/>
    </source>
</evidence>
<dbReference type="InterPro" id="IPR013840">
    <property type="entry name" value="DNAligase_N"/>
</dbReference>
<dbReference type="SUPFAM" id="SSF47781">
    <property type="entry name" value="RuvA domain 2-like"/>
    <property type="match status" value="1"/>
</dbReference>
<dbReference type="Gene3D" id="3.30.470.30">
    <property type="entry name" value="DNA ligase/mRNA capping enzyme"/>
    <property type="match status" value="1"/>
</dbReference>
<sequence length="664" mass="73026">MKLEEAKKRVHALKEEIQVHNRAYYELDRPTISDAEYDLLVRELVALETAFPELVTPDSPSQRVGGKPLEGFKAVRHREPLLSLGNAFSGEDLLSFHHRVTQAVGGDKVEYVVEFKIDGLTVALSYQNSLLVTGATRGDGEVGEDITQNLKTIATVPLQLNSPVAVLEVRGEAFMPKKAFLRLNEDREEAGAPVFANPRNAAAGSLRQLDPKVAASRQLQVFVYDILYLDGASIDTHGEALKYLEQQGFLVNQERFCSGDMEQVISYIRHWSEKRHELPYEIDGMVLKVNDLSQRRELGATSKAPRWAIAYKFPAEQARTRVTDIMVRVGRTGVLTPTAILEPVRLAGSTVSRATLHNEDNIRDKDIKIGDTVVIHKAGDVIPEVLNVIADQRTGQEQPFTMPERCPECGSQVVRLPGEAAFRCTGGACPAQLRESVIHFVSRDAMDIEGLGPAVVAQLLEAGLVKDVADLYFLSKEQLLGLERMGEKSVDNLLKAIENSKGNSLAQLIFALGIRYVGARTGKILASSLRSLDQLATTGVDQLISIPEIGIKMAESIHVYFREEQNLRILEKLKKAGVNMEAKETPGEILLSGKTFVITGTLPNLSRKEAQTLIEENGGKVSGSVSKNTDYVVVGEDPGSKYDKAVALNISLLDEAQLLKMLKE</sequence>
<feature type="binding site" evidence="15">
    <location>
        <position position="137"/>
    </location>
    <ligand>
        <name>NAD(+)</name>
        <dbReference type="ChEBI" id="CHEBI:57540"/>
    </ligand>
</feature>
<comment type="caution">
    <text evidence="15">Lacks conserved residue(s) required for the propagation of feature annotation.</text>
</comment>
<accession>A0A3G1KLV8</accession>
<feature type="binding site" evidence="15">
    <location>
        <position position="114"/>
    </location>
    <ligand>
        <name>NAD(+)</name>
        <dbReference type="ChEBI" id="CHEBI:57540"/>
    </ligand>
</feature>
<dbReference type="InterPro" id="IPR012340">
    <property type="entry name" value="NA-bd_OB-fold"/>
</dbReference>
<dbReference type="Pfam" id="PF00533">
    <property type="entry name" value="BRCT"/>
    <property type="match status" value="1"/>
</dbReference>
<keyword evidence="9 15" id="KW-0460">Magnesium</keyword>
<evidence type="ECO:0000256" key="2">
    <source>
        <dbReference type="ARBA" id="ARBA00012722"/>
    </source>
</evidence>
<dbReference type="PIRSF" id="PIRSF001604">
    <property type="entry name" value="LigA"/>
    <property type="match status" value="1"/>
</dbReference>
<feature type="binding site" evidence="15">
    <location>
        <position position="429"/>
    </location>
    <ligand>
        <name>Zn(2+)</name>
        <dbReference type="ChEBI" id="CHEBI:29105"/>
    </ligand>
</feature>
<dbReference type="Pfam" id="PF12826">
    <property type="entry name" value="HHH_2"/>
    <property type="match status" value="1"/>
</dbReference>
<dbReference type="PROSITE" id="PS50172">
    <property type="entry name" value="BRCT"/>
    <property type="match status" value="1"/>
</dbReference>
<comment type="similarity">
    <text evidence="14 15">Belongs to the NAD-dependent DNA ligase family. LigA subfamily.</text>
</comment>
<keyword evidence="11 15" id="KW-0234">DNA repair</keyword>
<keyword evidence="7 15" id="KW-0227">DNA damage</keyword>
<dbReference type="Pfam" id="PF03120">
    <property type="entry name" value="OB_DNA_ligase"/>
    <property type="match status" value="1"/>
</dbReference>
<comment type="function">
    <text evidence="1 15">DNA ligase that catalyzes the formation of phosphodiester linkages between 5'-phosphoryl and 3'-hydroxyl groups in double-stranded DNA using NAD as a coenzyme and as the energy source for the reaction. It is essential for DNA replication and repair of damaged DNA.</text>
</comment>
<proteinExistence type="inferred from homology"/>
<dbReference type="CDD" id="cd17748">
    <property type="entry name" value="BRCT_DNA_ligase_like"/>
    <property type="match status" value="1"/>
</dbReference>
<reference evidence="17 18" key="1">
    <citation type="submission" date="2016-10" db="EMBL/GenBank/DDBJ databases">
        <title>Complete Genome Sequence of Peptococcaceae strain DCMF.</title>
        <authorList>
            <person name="Edwards R.J."/>
            <person name="Holland S.I."/>
            <person name="Deshpande N.P."/>
            <person name="Wong Y.K."/>
            <person name="Ertan H."/>
            <person name="Manefield M."/>
            <person name="Russell T.L."/>
            <person name="Lee M.J."/>
        </authorList>
    </citation>
    <scope>NUCLEOTIDE SEQUENCE [LARGE SCALE GENOMIC DNA]</scope>
    <source>
        <strain evidence="17 18">DCMF</strain>
    </source>
</reference>
<dbReference type="OrthoDB" id="9759736at2"/>
<keyword evidence="5 15" id="KW-0235">DNA replication</keyword>
<dbReference type="Pfam" id="PF01653">
    <property type="entry name" value="DNA_ligase_aden"/>
    <property type="match status" value="1"/>
</dbReference>
<evidence type="ECO:0000313" key="18">
    <source>
        <dbReference type="Proteomes" id="UP000323521"/>
    </source>
</evidence>
<feature type="binding site" evidence="15">
    <location>
        <begin position="83"/>
        <end position="84"/>
    </location>
    <ligand>
        <name>NAD(+)</name>
        <dbReference type="ChEBI" id="CHEBI:57540"/>
    </ligand>
</feature>
<feature type="binding site" evidence="15">
    <location>
        <begin position="34"/>
        <end position="38"/>
    </location>
    <ligand>
        <name>NAD(+)</name>
        <dbReference type="ChEBI" id="CHEBI:57540"/>
    </ligand>
</feature>
<dbReference type="Gene3D" id="3.40.50.10190">
    <property type="entry name" value="BRCT domain"/>
    <property type="match status" value="1"/>
</dbReference>
<dbReference type="InterPro" id="IPR013839">
    <property type="entry name" value="DNAligase_adenylation"/>
</dbReference>
<dbReference type="InterPro" id="IPR001357">
    <property type="entry name" value="BRCT_dom"/>
</dbReference>
<evidence type="ECO:0000256" key="7">
    <source>
        <dbReference type="ARBA" id="ARBA00022763"/>
    </source>
</evidence>
<dbReference type="AlphaFoldDB" id="A0A3G1KLV8"/>
<dbReference type="SMART" id="SM00292">
    <property type="entry name" value="BRCT"/>
    <property type="match status" value="1"/>
</dbReference>
<dbReference type="InterPro" id="IPR036420">
    <property type="entry name" value="BRCT_dom_sf"/>
</dbReference>
<dbReference type="InterPro" id="IPR001679">
    <property type="entry name" value="DNA_ligase"/>
</dbReference>
<gene>
    <name evidence="15" type="primary">ligA</name>
    <name evidence="17" type="ORF">DCMF_00125</name>
</gene>
<dbReference type="InterPro" id="IPR033136">
    <property type="entry name" value="DNA_ligase_CS"/>
</dbReference>
<evidence type="ECO:0000256" key="10">
    <source>
        <dbReference type="ARBA" id="ARBA00023027"/>
    </source>
</evidence>
<dbReference type="InterPro" id="IPR004149">
    <property type="entry name" value="Znf_DNAligase_C4"/>
</dbReference>
<dbReference type="Pfam" id="PF03119">
    <property type="entry name" value="DNA_ligase_ZBD"/>
    <property type="match status" value="1"/>
</dbReference>
<dbReference type="GO" id="GO:0006281">
    <property type="term" value="P:DNA repair"/>
    <property type="evidence" value="ECO:0007669"/>
    <property type="project" value="UniProtKB-KW"/>
</dbReference>
<dbReference type="PANTHER" id="PTHR23389:SF9">
    <property type="entry name" value="DNA LIGASE"/>
    <property type="match status" value="1"/>
</dbReference>
<dbReference type="NCBIfam" id="TIGR00575">
    <property type="entry name" value="dnlj"/>
    <property type="match status" value="1"/>
</dbReference>
<dbReference type="SMART" id="SM00532">
    <property type="entry name" value="LIGANc"/>
    <property type="match status" value="1"/>
</dbReference>
<dbReference type="HAMAP" id="MF_01588">
    <property type="entry name" value="DNA_ligase_A"/>
    <property type="match status" value="1"/>
</dbReference>
<dbReference type="Gene3D" id="1.10.287.610">
    <property type="entry name" value="Helix hairpin bin"/>
    <property type="match status" value="1"/>
</dbReference>
<dbReference type="EMBL" id="CP017634">
    <property type="protein sequence ID" value="ATW23410.1"/>
    <property type="molecule type" value="Genomic_DNA"/>
</dbReference>
<evidence type="ECO:0000256" key="1">
    <source>
        <dbReference type="ARBA" id="ARBA00004067"/>
    </source>
</evidence>
<dbReference type="Pfam" id="PF14520">
    <property type="entry name" value="HHH_5"/>
    <property type="match status" value="1"/>
</dbReference>
<evidence type="ECO:0000256" key="6">
    <source>
        <dbReference type="ARBA" id="ARBA00022723"/>
    </source>
</evidence>
<dbReference type="FunFam" id="1.10.287.610:FF:000002">
    <property type="entry name" value="DNA ligase"/>
    <property type="match status" value="1"/>
</dbReference>
<keyword evidence="8 15" id="KW-0862">Zinc</keyword>
<dbReference type="FunFam" id="1.10.150.20:FF:000007">
    <property type="entry name" value="DNA ligase"/>
    <property type="match status" value="1"/>
</dbReference>
<dbReference type="GO" id="GO:0003677">
    <property type="term" value="F:DNA binding"/>
    <property type="evidence" value="ECO:0007669"/>
    <property type="project" value="InterPro"/>
</dbReference>
<dbReference type="FunFam" id="2.40.50.140:FF:000012">
    <property type="entry name" value="DNA ligase"/>
    <property type="match status" value="1"/>
</dbReference>
<evidence type="ECO:0000256" key="12">
    <source>
        <dbReference type="ARBA" id="ARBA00023211"/>
    </source>
</evidence>
<dbReference type="PANTHER" id="PTHR23389">
    <property type="entry name" value="CHROMOSOME TRANSMISSION FIDELITY FACTOR 18"/>
    <property type="match status" value="1"/>
</dbReference>
<comment type="catalytic activity">
    <reaction evidence="13 15">
        <text>NAD(+) + (deoxyribonucleotide)n-3'-hydroxyl + 5'-phospho-(deoxyribonucleotide)m = (deoxyribonucleotide)n+m + AMP + beta-nicotinamide D-nucleotide.</text>
        <dbReference type="EC" id="6.5.1.2"/>
    </reaction>
</comment>